<dbReference type="SMART" id="SM00829">
    <property type="entry name" value="PKS_ER"/>
    <property type="match status" value="1"/>
</dbReference>
<dbReference type="Proteomes" id="UP000465221">
    <property type="component" value="Unassembled WGS sequence"/>
</dbReference>
<dbReference type="InterPro" id="IPR001227">
    <property type="entry name" value="Ac_transferase_dom_sf"/>
</dbReference>
<dbReference type="SUPFAM" id="SSF53335">
    <property type="entry name" value="S-adenosyl-L-methionine-dependent methyltransferases"/>
    <property type="match status" value="1"/>
</dbReference>
<dbReference type="SUPFAM" id="SSF51735">
    <property type="entry name" value="NAD(P)-binding Rossmann-fold domains"/>
    <property type="match status" value="2"/>
</dbReference>
<evidence type="ECO:0000259" key="11">
    <source>
        <dbReference type="PROSITE" id="PS52004"/>
    </source>
</evidence>
<dbReference type="InterPro" id="IPR016039">
    <property type="entry name" value="Thiolase-like"/>
</dbReference>
<keyword evidence="5" id="KW-0521">NADP</keyword>
<feature type="domain" description="Ketosynthase family 3 (KS3)" evidence="11">
    <location>
        <begin position="51"/>
        <end position="468"/>
    </location>
</feature>
<dbReference type="SMART" id="SM00822">
    <property type="entry name" value="PKS_KR"/>
    <property type="match status" value="1"/>
</dbReference>
<evidence type="ECO:0000256" key="5">
    <source>
        <dbReference type="ARBA" id="ARBA00022857"/>
    </source>
</evidence>
<dbReference type="SUPFAM" id="SSF55048">
    <property type="entry name" value="Probable ACP-binding domain of malonyl-CoA ACP transacylase"/>
    <property type="match status" value="1"/>
</dbReference>
<dbReference type="InterPro" id="IPR011032">
    <property type="entry name" value="GroES-like_sf"/>
</dbReference>
<dbReference type="SMART" id="SM00826">
    <property type="entry name" value="PKS_DH"/>
    <property type="match status" value="1"/>
</dbReference>
<feature type="region of interest" description="C-terminal hotdog fold" evidence="8">
    <location>
        <begin position="1092"/>
        <end position="1242"/>
    </location>
</feature>
<comment type="caution">
    <text evidence="13">The sequence shown here is derived from an EMBL/GenBank/DDBJ whole genome shotgun (WGS) entry which is preliminary data.</text>
</comment>
<dbReference type="SUPFAM" id="SSF47336">
    <property type="entry name" value="ACP-like"/>
    <property type="match status" value="1"/>
</dbReference>
<dbReference type="GO" id="GO:1901336">
    <property type="term" value="P:lactone biosynthetic process"/>
    <property type="evidence" value="ECO:0007669"/>
    <property type="project" value="UniProtKB-ARBA"/>
</dbReference>
<dbReference type="InterPro" id="IPR057326">
    <property type="entry name" value="KR_dom"/>
</dbReference>
<dbReference type="Gene3D" id="3.40.50.150">
    <property type="entry name" value="Vaccinia Virus protein VP39"/>
    <property type="match status" value="1"/>
</dbReference>
<dbReference type="Pfam" id="PF16197">
    <property type="entry name" value="KAsynt_C_assoc"/>
    <property type="match status" value="1"/>
</dbReference>
<dbReference type="CDD" id="cd05195">
    <property type="entry name" value="enoyl_red"/>
    <property type="match status" value="1"/>
</dbReference>
<keyword evidence="3" id="KW-0489">Methyltransferase</keyword>
<evidence type="ECO:0000259" key="10">
    <source>
        <dbReference type="PROSITE" id="PS50075"/>
    </source>
</evidence>
<evidence type="ECO:0000256" key="7">
    <source>
        <dbReference type="ARBA" id="ARBA00023315"/>
    </source>
</evidence>
<dbReference type="Pfam" id="PF13602">
    <property type="entry name" value="ADH_zinc_N_2"/>
    <property type="match status" value="1"/>
</dbReference>
<dbReference type="Pfam" id="PF08659">
    <property type="entry name" value="KR"/>
    <property type="match status" value="1"/>
</dbReference>
<dbReference type="SUPFAM" id="SSF50129">
    <property type="entry name" value="GroES-like"/>
    <property type="match status" value="1"/>
</dbReference>
<evidence type="ECO:0000256" key="3">
    <source>
        <dbReference type="ARBA" id="ARBA00022603"/>
    </source>
</evidence>
<dbReference type="InterPro" id="IPR020806">
    <property type="entry name" value="PKS_PP-bd"/>
</dbReference>
<dbReference type="InterPro" id="IPR042104">
    <property type="entry name" value="PKS_dehydratase_sf"/>
</dbReference>
<dbReference type="SUPFAM" id="SSF53901">
    <property type="entry name" value="Thiolase-like"/>
    <property type="match status" value="1"/>
</dbReference>
<dbReference type="Pfam" id="PF00698">
    <property type="entry name" value="Acyl_transf_1"/>
    <property type="match status" value="1"/>
</dbReference>
<evidence type="ECO:0000256" key="8">
    <source>
        <dbReference type="PROSITE-ProRule" id="PRU01363"/>
    </source>
</evidence>
<dbReference type="Pfam" id="PF14765">
    <property type="entry name" value="PS-DH"/>
    <property type="match status" value="1"/>
</dbReference>
<dbReference type="InterPro" id="IPR049900">
    <property type="entry name" value="PKS_mFAS_DH"/>
</dbReference>
<dbReference type="SMART" id="SM00827">
    <property type="entry name" value="PKS_AT"/>
    <property type="match status" value="1"/>
</dbReference>
<feature type="domain" description="Carrier" evidence="10">
    <location>
        <begin position="2453"/>
        <end position="2531"/>
    </location>
</feature>
<dbReference type="GO" id="GO:0006633">
    <property type="term" value="P:fatty acid biosynthetic process"/>
    <property type="evidence" value="ECO:0007669"/>
    <property type="project" value="InterPro"/>
</dbReference>
<dbReference type="SUPFAM" id="SSF52151">
    <property type="entry name" value="FabD/lysophospholipase-like"/>
    <property type="match status" value="1"/>
</dbReference>
<name>A0A8H3NJU7_9EURO</name>
<dbReference type="GO" id="GO:0016491">
    <property type="term" value="F:oxidoreductase activity"/>
    <property type="evidence" value="ECO:0007669"/>
    <property type="project" value="InterPro"/>
</dbReference>
<feature type="domain" description="PKS/mFAS DH" evidence="12">
    <location>
        <begin position="947"/>
        <end position="1242"/>
    </location>
</feature>
<dbReference type="InterPro" id="IPR013968">
    <property type="entry name" value="PKS_KR"/>
</dbReference>
<dbReference type="GO" id="GO:0044550">
    <property type="term" value="P:secondary metabolite biosynthetic process"/>
    <property type="evidence" value="ECO:0007669"/>
    <property type="project" value="UniProtKB-ARBA"/>
</dbReference>
<dbReference type="PROSITE" id="PS00606">
    <property type="entry name" value="KS3_1"/>
    <property type="match status" value="1"/>
</dbReference>
<accession>A0A8H3NJU7</accession>
<evidence type="ECO:0000256" key="6">
    <source>
        <dbReference type="ARBA" id="ARBA00023268"/>
    </source>
</evidence>
<reference evidence="13 14" key="1">
    <citation type="submission" date="2020-01" db="EMBL/GenBank/DDBJ databases">
        <title>Draft genome sequence of Aspergillus udagawae IFM 46972.</title>
        <authorList>
            <person name="Takahashi H."/>
            <person name="Yaguchi T."/>
        </authorList>
    </citation>
    <scope>NUCLEOTIDE SEQUENCE [LARGE SCALE GENOMIC DNA]</scope>
    <source>
        <strain evidence="13 14">IFM 46972</strain>
    </source>
</reference>
<dbReference type="InterPro" id="IPR013217">
    <property type="entry name" value="Methyltransf_12"/>
</dbReference>
<evidence type="ECO:0000256" key="9">
    <source>
        <dbReference type="SAM" id="MobiDB-lite"/>
    </source>
</evidence>
<dbReference type="EMBL" id="BLKC01000016">
    <property type="protein sequence ID" value="GFF31138.1"/>
    <property type="molecule type" value="Genomic_DNA"/>
</dbReference>
<dbReference type="Pfam" id="PF08240">
    <property type="entry name" value="ADH_N"/>
    <property type="match status" value="1"/>
</dbReference>
<dbReference type="GO" id="GO:0008168">
    <property type="term" value="F:methyltransferase activity"/>
    <property type="evidence" value="ECO:0007669"/>
    <property type="project" value="UniProtKB-KW"/>
</dbReference>
<dbReference type="GO" id="GO:0004315">
    <property type="term" value="F:3-oxoacyl-[acyl-carrier-protein] synthase activity"/>
    <property type="evidence" value="ECO:0007669"/>
    <property type="project" value="InterPro"/>
</dbReference>
<evidence type="ECO:0000256" key="1">
    <source>
        <dbReference type="ARBA" id="ARBA00022450"/>
    </source>
</evidence>
<dbReference type="PROSITE" id="PS52004">
    <property type="entry name" value="KS3_2"/>
    <property type="match status" value="1"/>
</dbReference>
<dbReference type="PANTHER" id="PTHR43775">
    <property type="entry name" value="FATTY ACID SYNTHASE"/>
    <property type="match status" value="1"/>
</dbReference>
<keyword evidence="7" id="KW-0012">Acyltransferase</keyword>
<dbReference type="PANTHER" id="PTHR43775:SF49">
    <property type="entry name" value="SYNTHASE, PUTATIVE (JCVI)-RELATED"/>
    <property type="match status" value="1"/>
</dbReference>
<feature type="region of interest" description="N-terminal hotdog fold" evidence="8">
    <location>
        <begin position="947"/>
        <end position="1079"/>
    </location>
</feature>
<feature type="active site" description="Proton acceptor; for dehydratase activity" evidence="8">
    <location>
        <position position="979"/>
    </location>
</feature>
<gene>
    <name evidence="13" type="ORF">IFM46972_03137</name>
</gene>
<keyword evidence="1" id="KW-0596">Phosphopantetheine</keyword>
<dbReference type="SMART" id="SM00823">
    <property type="entry name" value="PKS_PP"/>
    <property type="match status" value="1"/>
</dbReference>
<dbReference type="Gene3D" id="3.40.50.720">
    <property type="entry name" value="NAD(P)-binding Rossmann-like Domain"/>
    <property type="match status" value="1"/>
</dbReference>
<evidence type="ECO:0000313" key="14">
    <source>
        <dbReference type="Proteomes" id="UP000465221"/>
    </source>
</evidence>
<feature type="active site" description="Proton donor; for dehydratase activity" evidence="8">
    <location>
        <position position="1152"/>
    </location>
</feature>
<dbReference type="InterPro" id="IPR020807">
    <property type="entry name" value="PKS_DH"/>
</dbReference>
<dbReference type="Pfam" id="PF00550">
    <property type="entry name" value="PP-binding"/>
    <property type="match status" value="1"/>
</dbReference>
<dbReference type="InterPro" id="IPR049552">
    <property type="entry name" value="PKS_DH_N"/>
</dbReference>
<keyword evidence="6" id="KW-0511">Multifunctional enzyme</keyword>
<dbReference type="InterPro" id="IPR036291">
    <property type="entry name" value="NAD(P)-bd_dom_sf"/>
</dbReference>
<dbReference type="InterPro" id="IPR050091">
    <property type="entry name" value="PKS_NRPS_Biosynth_Enz"/>
</dbReference>
<dbReference type="Pfam" id="PF08242">
    <property type="entry name" value="Methyltransf_12"/>
    <property type="match status" value="1"/>
</dbReference>
<evidence type="ECO:0000259" key="12">
    <source>
        <dbReference type="PROSITE" id="PS52019"/>
    </source>
</evidence>
<dbReference type="Gene3D" id="3.90.180.10">
    <property type="entry name" value="Medium-chain alcohol dehydrogenases, catalytic domain"/>
    <property type="match status" value="1"/>
</dbReference>
<dbReference type="Pfam" id="PF00109">
    <property type="entry name" value="ketoacyl-synt"/>
    <property type="match status" value="1"/>
</dbReference>
<dbReference type="InterPro" id="IPR018201">
    <property type="entry name" value="Ketoacyl_synth_AS"/>
</dbReference>
<evidence type="ECO:0000313" key="13">
    <source>
        <dbReference type="EMBL" id="GFF31138.1"/>
    </source>
</evidence>
<dbReference type="InterPro" id="IPR032821">
    <property type="entry name" value="PKS_assoc"/>
</dbReference>
<feature type="region of interest" description="Disordered" evidence="9">
    <location>
        <begin position="23"/>
        <end position="44"/>
    </location>
</feature>
<keyword evidence="4" id="KW-0808">Transferase</keyword>
<dbReference type="InterPro" id="IPR014043">
    <property type="entry name" value="Acyl_transferase_dom"/>
</dbReference>
<dbReference type="FunFam" id="3.40.50.720:FF:000209">
    <property type="entry name" value="Polyketide synthase Pks12"/>
    <property type="match status" value="1"/>
</dbReference>
<dbReference type="GO" id="GO:0032259">
    <property type="term" value="P:methylation"/>
    <property type="evidence" value="ECO:0007669"/>
    <property type="project" value="UniProtKB-KW"/>
</dbReference>
<dbReference type="InterPro" id="IPR009081">
    <property type="entry name" value="PP-bd_ACP"/>
</dbReference>
<organism evidence="13 14">
    <name type="scientific">Aspergillus udagawae</name>
    <dbReference type="NCBI Taxonomy" id="91492"/>
    <lineage>
        <taxon>Eukaryota</taxon>
        <taxon>Fungi</taxon>
        <taxon>Dikarya</taxon>
        <taxon>Ascomycota</taxon>
        <taxon>Pezizomycotina</taxon>
        <taxon>Eurotiomycetes</taxon>
        <taxon>Eurotiomycetidae</taxon>
        <taxon>Eurotiales</taxon>
        <taxon>Aspergillaceae</taxon>
        <taxon>Aspergillus</taxon>
        <taxon>Aspergillus subgen. Fumigati</taxon>
    </lineage>
</organism>
<dbReference type="Pfam" id="PF21089">
    <property type="entry name" value="PKS_DH_N"/>
    <property type="match status" value="1"/>
</dbReference>
<dbReference type="GO" id="GO:0031177">
    <property type="term" value="F:phosphopantetheine binding"/>
    <property type="evidence" value="ECO:0007669"/>
    <property type="project" value="InterPro"/>
</dbReference>
<dbReference type="SMART" id="SM00825">
    <property type="entry name" value="PKS_KS"/>
    <property type="match status" value="1"/>
</dbReference>
<keyword evidence="2" id="KW-0597">Phosphoprotein</keyword>
<dbReference type="InterPro" id="IPR029063">
    <property type="entry name" value="SAM-dependent_MTases_sf"/>
</dbReference>
<dbReference type="PROSITE" id="PS52019">
    <property type="entry name" value="PKS_MFAS_DH"/>
    <property type="match status" value="1"/>
</dbReference>
<dbReference type="InterPro" id="IPR016036">
    <property type="entry name" value="Malonyl_transacylase_ACP-bd"/>
</dbReference>
<dbReference type="CDD" id="cd00833">
    <property type="entry name" value="PKS"/>
    <property type="match status" value="1"/>
</dbReference>
<evidence type="ECO:0000256" key="2">
    <source>
        <dbReference type="ARBA" id="ARBA00022553"/>
    </source>
</evidence>
<dbReference type="Gene3D" id="3.40.366.10">
    <property type="entry name" value="Malonyl-Coenzyme A Acyl Carrier Protein, domain 2"/>
    <property type="match status" value="1"/>
</dbReference>
<dbReference type="Pfam" id="PF02801">
    <property type="entry name" value="Ketoacyl-synt_C"/>
    <property type="match status" value="1"/>
</dbReference>
<dbReference type="Gene3D" id="3.40.47.10">
    <property type="match status" value="1"/>
</dbReference>
<dbReference type="InterPro" id="IPR014030">
    <property type="entry name" value="Ketoacyl_synth_N"/>
</dbReference>
<dbReference type="Gene3D" id="1.10.1200.10">
    <property type="entry name" value="ACP-like"/>
    <property type="match status" value="1"/>
</dbReference>
<dbReference type="GO" id="GO:0004312">
    <property type="term" value="F:fatty acid synthase activity"/>
    <property type="evidence" value="ECO:0007669"/>
    <property type="project" value="TreeGrafter"/>
</dbReference>
<dbReference type="PROSITE" id="PS50075">
    <property type="entry name" value="CARRIER"/>
    <property type="match status" value="1"/>
</dbReference>
<dbReference type="InterPro" id="IPR020843">
    <property type="entry name" value="ER"/>
</dbReference>
<proteinExistence type="predicted"/>
<protein>
    <submittedName>
        <fullName evidence="13">Lovastatin nonaketide synthase</fullName>
    </submittedName>
</protein>
<sequence>MHLANGIDRSTFDGEIDGLHHNTLPAALPRTPDGLPSDSLEGSLPGVQTIPEPIAIVGMALRLPGGITSPDSFWELLLSGGDVRSRVPASRYNVDSFYSPSSKTGSVKSTYGYFLENSLKEFDTSFFSMNKIEVEMLDPQQRQLLEVVWECMERAGQTNWRGENIGCYVGVYGEDWLDLVSKDTQDDGIYRISGAGDFLLANRISYEYDLKGPSMTTKTGCSSSLICLHAACQALLNGDCDSAIVGGTNLIMSPGMTVAMSQQGVLSPSGSCKTFDAAADGYARAEAINAIYIKKLSDAIAHGDPIRAVIRSTATNCDGKTPGLAVPSSETHEAMIRRAYKVAGLPASQTGYVECHGTGTPVGDPLEVQSIANVFGNEGVYIGSVKPNVGHSEGASGITSIIKCILALENRVIPPNIKLTTPNPKIPWEESKLRVPKEPTPWPAERLERASVNSFGIGGANAHVRMKPVILDSAASVLQPSSSSLSSSPRDTNETKQNHLLVFSANHPDSLQRLISSYQEYTARSNVLAADLAYTLAARREHLPHRAFCILDGQTWKEVSRTAKAKSGQTLNFVFTGQGAQWPGMGKELIQQYSSFRKDIHDMDQVLQELPHPPTWTIRGTLFRRALETPGTAESMSAELSQPLCTAIQVAIVNLLREWGITPAAVVGHSSGEIAAAYTAGALTAREAIIVAYYRGRIVGNAQQGAMAAVGLGRHAVAPHLIPGVSIACENSPDNVTLSGNIKEVEQIMTILKEEHADLFVRRLKVNVAYHSNHMAVLGAGYESLLAGYLVDRQPKIPFYSSVTRDVIKKAGALNASYWRKNLESPVLFKSAVERLVDGSENKNHVFLEIGPHSALSTPTRQILQSVGIQAPYIATLQRGQDGHENLLTTLGNLYLEGLQPHFAAVYGPGEGTLLHNTPNYPWHHEAQYWYENRISREWRLRPFPRHELLGSRILEGNDLEPTWRNVLRLSNVPWLRDHKVHEDIVFPAAGYIAMAGEAVRQVTRGAVECARYSLRRLNITSAMILQDTQKTEVMTSLRSAALTTSLDSEWYDFSVMSFNGSSWTKHCFGQVRADWEGERKQAIPQDQWRLPRAVPSPLWYQTLRDVGYNYGPEFQGLQDIAADTLKQMASATVLDADHRETSYQLHPTTIDFCLQMISTALAQGIPRHLRQLVVPTEVEEIQIERTSSPIHLLVTAQSPPGSNGEVRSDISGFSRDSTEQIHSVVNFKGIKLMPLSNDGHTEAIEEDPHAGAQLRWAADVDFIDSRTLIKPLGLKTRPARLLCERLTVLCIIDTHDRLSSLPPGSSAHLDKFRAWIKAETARAQQGDDELIEDAQDLAKLNVHDRRAMIEAVAAEIQSTEMAAIGTGIMQVHEASELVYKGEKEPLEVLMLNNALTNLYNLCHSLIDVTPLLSAIGHENPTLRVLEIGAGTGGTTAAVLEALKKGSAAELRYSSYTFTDISAGFFAPAKERFKAERLMRYATLNIEQDPSRQGFESGQYDLIIASNVFHATSSLQTTLKHVQMLLHPRGRLVFIELSPRIRFLNYIMGILPGWWLGEADGRVDTPFVSVDRWDQELRDAGFNGVEASVYDDDTPHQIDAVIVARPKETLPSTSSSSLSLGITLLISDNRILSSSTVVETVTNICLSKGLRVDVRSLGENLPRDQDIISLLDLDGPFFLDIDSERLKQFQAIAEGLASSGMLWVTRSAQVGCSEPGYALVLGLARTLRSELSIDLATLEVNEFTPSIWVTVLEVMDKFMRRDRSGHMDHDFEYALADGVVQIGRFEKFSVSKALQQKEESSLSGTTSAKRLSIGNFGSLQTLCWVDESLRPLQGREIRVATRAVGLNFRDVVGALGVVEIPRGFGFECAGIVTEIGPDVENLQPGDRVVVLDGGSFATLVTTRADFCVRLPQSLTFEEAASMPVVYGTVIYALIDLARLESGQTILVQSAAGGVGIAAIQIAQYLGATVYATVGNEEKVQFLTETFGLPRHHIFHSRNTSFLPDLLRETNGKGVDVVLNSLSGQLLHASWECVAEFGKMIEIGKRDFVGHGKLEMNVFEKNRAFFGVDLWTLTQTRPALGQSLLERSVRFFEDQIVKPISPLKTFNAREIGDAFRYMQKGVHMGKIVVLMPAEATSLPSTPTARSLQLRADRSYLLVGGLGGIGRAVATWMIECGARHLVFLSRSATSPAHTDWLAELRSQGCEVQTISGSVIDLDDVKFTVENASKPIGGVIQMSMVLRDQGYLQMSHEEWQTAVAPKVRGTLNLHEATQEGPLDFFVLFSSISGVIGQVGQANYAAGNTFLDAFCQYRRQLGLPASVLDIGVLGDIGYASRNSTVLQKLKTSGFYLLREQELLDSLQFAIFQSTPSFSSSSSGFPEQQGFCNPGQLVIGLRSTLSWTDTKNQVRWKRDRRMASYHNDSQGGEATTASTVNNEGLKQFLSELAMNPILLAKPTTHDLLAQEIGQQLLTFMLRPEEELDISQSLQALGMDSFVSIEIRNWIRQNLGVDLSVLDIMSSASVRHLGTKVADGLRVKYATSIDDAGDTYLLMKAP</sequence>
<dbReference type="Gene3D" id="3.10.129.110">
    <property type="entry name" value="Polyketide synthase dehydratase"/>
    <property type="match status" value="1"/>
</dbReference>
<dbReference type="InterPro" id="IPR013154">
    <property type="entry name" value="ADH-like_N"/>
</dbReference>
<dbReference type="InterPro" id="IPR049551">
    <property type="entry name" value="PKS_DH_C"/>
</dbReference>
<evidence type="ECO:0000256" key="4">
    <source>
        <dbReference type="ARBA" id="ARBA00022679"/>
    </source>
</evidence>
<dbReference type="InterPro" id="IPR020841">
    <property type="entry name" value="PKS_Beta-ketoAc_synthase_dom"/>
</dbReference>
<dbReference type="InterPro" id="IPR016035">
    <property type="entry name" value="Acyl_Trfase/lysoPLipase"/>
</dbReference>
<dbReference type="InterPro" id="IPR014031">
    <property type="entry name" value="Ketoacyl_synth_C"/>
</dbReference>
<dbReference type="InterPro" id="IPR036736">
    <property type="entry name" value="ACP-like_sf"/>
</dbReference>